<dbReference type="InterPro" id="IPR014188">
    <property type="entry name" value="Acrylyl-CoA_reductase_AcuI"/>
</dbReference>
<dbReference type="NCBIfam" id="TIGR02823">
    <property type="entry name" value="oxido_YhdH"/>
    <property type="match status" value="1"/>
</dbReference>
<feature type="domain" description="Enoyl reductase (ER)" evidence="1">
    <location>
        <begin position="13"/>
        <end position="320"/>
    </location>
</feature>
<sequence>MGSTNGWRVYEHGAPAVFEEFSHPDLGDGELRVRVEYSSINYKDALALTGSGRIARSLPLIPGIDFAGEVTESSVSEFPTGTQVFGTGLGVGEEVNGGLARELVVPASRVLRIPERSSAREVMVLGTAGFTALLCIEALEQQANSREVVVTGSSGGVGSIAVSLLAQRGWEVTAISGSEEHHSKLRDLGASNVLGRDAVSEERKFGSEKWSNAVDCVGGDPLAGLLSRMGYGGIVAACGNAAGMSLNTSVLPFILRGVRLIGIDSVYVPIESRSNKWDALLEGFSGVEYDESWVTEVRLEDASDRASELISGGSSGRTLVRVAE</sequence>
<dbReference type="RefSeq" id="WP_344995327.1">
    <property type="nucleotide sequence ID" value="NZ_BAABCD010000051.1"/>
</dbReference>
<dbReference type="InterPro" id="IPR036291">
    <property type="entry name" value="NAD(P)-bd_dom_sf"/>
</dbReference>
<dbReference type="InterPro" id="IPR011032">
    <property type="entry name" value="GroES-like_sf"/>
</dbReference>
<dbReference type="SUPFAM" id="SSF50129">
    <property type="entry name" value="GroES-like"/>
    <property type="match status" value="1"/>
</dbReference>
<dbReference type="PANTHER" id="PTHR43677:SF1">
    <property type="entry name" value="ACRYLYL-COA REDUCTASE ACUI-RELATED"/>
    <property type="match status" value="1"/>
</dbReference>
<dbReference type="InterPro" id="IPR013149">
    <property type="entry name" value="ADH-like_C"/>
</dbReference>
<reference evidence="3" key="1">
    <citation type="journal article" date="2019" name="Int. J. Syst. Evol. Microbiol.">
        <title>The Global Catalogue of Microorganisms (GCM) 10K type strain sequencing project: providing services to taxonomists for standard genome sequencing and annotation.</title>
        <authorList>
            <consortium name="The Broad Institute Genomics Platform"/>
            <consortium name="The Broad Institute Genome Sequencing Center for Infectious Disease"/>
            <person name="Wu L."/>
            <person name="Ma J."/>
        </authorList>
    </citation>
    <scope>NUCLEOTIDE SEQUENCE [LARGE SCALE GENOMIC DNA]</scope>
    <source>
        <strain evidence="3">JCM 11882</strain>
    </source>
</reference>
<evidence type="ECO:0000313" key="2">
    <source>
        <dbReference type="EMBL" id="MFC4755888.1"/>
    </source>
</evidence>
<comment type="caution">
    <text evidence="2">The sequence shown here is derived from an EMBL/GenBank/DDBJ whole genome shotgun (WGS) entry which is preliminary data.</text>
</comment>
<dbReference type="Gene3D" id="3.90.180.10">
    <property type="entry name" value="Medium-chain alcohol dehydrogenases, catalytic domain"/>
    <property type="match status" value="1"/>
</dbReference>
<dbReference type="SMART" id="SM00829">
    <property type="entry name" value="PKS_ER"/>
    <property type="match status" value="1"/>
</dbReference>
<keyword evidence="3" id="KW-1185">Reference proteome</keyword>
<dbReference type="EMBL" id="JBHSHP010000054">
    <property type="protein sequence ID" value="MFC4755888.1"/>
    <property type="molecule type" value="Genomic_DNA"/>
</dbReference>
<dbReference type="InterPro" id="IPR051397">
    <property type="entry name" value="Zn-ADH-like_protein"/>
</dbReference>
<dbReference type="GO" id="GO:0043958">
    <property type="term" value="F:acryloyl-CoA reductase (NADH) activity"/>
    <property type="evidence" value="ECO:0007669"/>
    <property type="project" value="UniProtKB-EC"/>
</dbReference>
<organism evidence="2 3">
    <name type="scientific">Dietzia aurantiaca</name>
    <dbReference type="NCBI Taxonomy" id="983873"/>
    <lineage>
        <taxon>Bacteria</taxon>
        <taxon>Bacillati</taxon>
        <taxon>Actinomycetota</taxon>
        <taxon>Actinomycetes</taxon>
        <taxon>Mycobacteriales</taxon>
        <taxon>Dietziaceae</taxon>
        <taxon>Dietzia</taxon>
    </lineage>
</organism>
<dbReference type="SUPFAM" id="SSF51735">
    <property type="entry name" value="NAD(P)-binding Rossmann-fold domains"/>
    <property type="match status" value="1"/>
</dbReference>
<accession>A0ABV9PVR0</accession>
<dbReference type="InterPro" id="IPR013154">
    <property type="entry name" value="ADH-like_N"/>
</dbReference>
<dbReference type="EC" id="1.3.1.95" evidence="2"/>
<protein>
    <submittedName>
        <fullName evidence="2">Acryloyl-CoA reductase</fullName>
        <ecNumber evidence="2">1.3.1.95</ecNumber>
    </submittedName>
</protein>
<dbReference type="Gene3D" id="3.40.50.720">
    <property type="entry name" value="NAD(P)-binding Rossmann-like Domain"/>
    <property type="match status" value="1"/>
</dbReference>
<proteinExistence type="predicted"/>
<dbReference type="Pfam" id="PF00107">
    <property type="entry name" value="ADH_zinc_N"/>
    <property type="match status" value="1"/>
</dbReference>
<dbReference type="PANTHER" id="PTHR43677">
    <property type="entry name" value="SHORT-CHAIN DEHYDROGENASE/REDUCTASE"/>
    <property type="match status" value="1"/>
</dbReference>
<evidence type="ECO:0000313" key="3">
    <source>
        <dbReference type="Proteomes" id="UP001595836"/>
    </source>
</evidence>
<keyword evidence="2" id="KW-0560">Oxidoreductase</keyword>
<gene>
    <name evidence="2" type="ORF">ACFO7U_14025</name>
</gene>
<dbReference type="Proteomes" id="UP001595836">
    <property type="component" value="Unassembled WGS sequence"/>
</dbReference>
<name>A0ABV9PVR0_9ACTN</name>
<dbReference type="Pfam" id="PF08240">
    <property type="entry name" value="ADH_N"/>
    <property type="match status" value="1"/>
</dbReference>
<dbReference type="InterPro" id="IPR020843">
    <property type="entry name" value="ER"/>
</dbReference>
<evidence type="ECO:0000259" key="1">
    <source>
        <dbReference type="SMART" id="SM00829"/>
    </source>
</evidence>